<keyword evidence="2" id="KW-0175">Coiled coil</keyword>
<dbReference type="InterPro" id="IPR036013">
    <property type="entry name" value="Band_7/SPFH_dom_sf"/>
</dbReference>
<keyword evidence="5" id="KW-1185">Reference proteome</keyword>
<keyword evidence="3" id="KW-0472">Membrane</keyword>
<dbReference type="Proteomes" id="UP001499967">
    <property type="component" value="Unassembled WGS sequence"/>
</dbReference>
<comment type="caution">
    <text evidence="4">The sequence shown here is derived from an EMBL/GenBank/DDBJ whole genome shotgun (WGS) entry which is preliminary data.</text>
</comment>
<dbReference type="Gene3D" id="3.30.479.30">
    <property type="entry name" value="Band 7 domain"/>
    <property type="match status" value="1"/>
</dbReference>
<comment type="subcellular location">
    <subcellularLocation>
        <location evidence="1">Endomembrane system</location>
    </subcellularLocation>
</comment>
<evidence type="ECO:0000313" key="4">
    <source>
        <dbReference type="EMBL" id="GAA0926957.1"/>
    </source>
</evidence>
<dbReference type="RefSeq" id="WP_343939869.1">
    <property type="nucleotide sequence ID" value="NZ_BAAAHP010000033.1"/>
</dbReference>
<evidence type="ECO:0000256" key="3">
    <source>
        <dbReference type="SAM" id="Phobius"/>
    </source>
</evidence>
<name>A0ABN1PEB9_9PSEU</name>
<evidence type="ECO:0000256" key="1">
    <source>
        <dbReference type="ARBA" id="ARBA00004308"/>
    </source>
</evidence>
<evidence type="ECO:0000256" key="2">
    <source>
        <dbReference type="SAM" id="Coils"/>
    </source>
</evidence>
<evidence type="ECO:0008006" key="6">
    <source>
        <dbReference type="Google" id="ProtNLM"/>
    </source>
</evidence>
<proteinExistence type="predicted"/>
<feature type="coiled-coil region" evidence="2">
    <location>
        <begin position="377"/>
        <end position="443"/>
    </location>
</feature>
<feature type="transmembrane region" description="Helical" evidence="3">
    <location>
        <begin position="6"/>
        <end position="30"/>
    </location>
</feature>
<sequence>MESIALSTGIALGVVLLIVIVMLIAISRLFKKVDQGRALIVSKMRKVDVTFTGAVVLPVVHRAEFMDISVKTIEIERTGHDGLICRDNIRADIRITFFVRVNKTVEDVIKVAQAIGTERASDQSTLQTLFAAKFSEALKTVGKHLDFVDLYTKRDEFRDRIIAVIGTDLNGYSLEDAAIDYLEQTPIESLDSDNILDAQGIRKITELTALEHIRTNEYRRNEEKEITRQNVEAREAILELERQQADAESKQKREVETVRAREEAETLRVQAEERLKAQAANLRTDEALGVQQQNQQREIAVAAKNRERVIAIESERIEKDRLLEVVGRDREVELAEIAKIKEVEVERRAVADVVRERVAVDRTVAEQEESINRLRVVEEAERERQATVIRAEAEAQENLVKDIKAAEAAEAAAAHKAKERLTLAEAEQQAADLEARAKIRLAEGVQAEAAAAGLAEVQVSERSAEAVEKVGRAEALVEREKAAVAADALRLKLQGEAEGLRDKAAAMAELDAASRDHEEFRLRLETDKEIAIAKIDVHRQIAEAQASVLSKGLESADIDIVGGDSMFLDKLMSSVALGKGIDAIVDSSEVTRAITGRWVNGEGNLMEDIGKLLAGAGSEEVKNLTLSAFLLKMINQGGPDSAKAQQLHALAQQLGLADTSVASLPVAAK</sequence>
<dbReference type="PANTHER" id="PTHR13806">
    <property type="entry name" value="FLOTILLIN-RELATED"/>
    <property type="match status" value="1"/>
</dbReference>
<accession>A0ABN1PEB9</accession>
<gene>
    <name evidence="4" type="ORF">GCM10009559_12470</name>
</gene>
<reference evidence="4 5" key="1">
    <citation type="journal article" date="2019" name="Int. J. Syst. Evol. Microbiol.">
        <title>The Global Catalogue of Microorganisms (GCM) 10K type strain sequencing project: providing services to taxonomists for standard genome sequencing and annotation.</title>
        <authorList>
            <consortium name="The Broad Institute Genomics Platform"/>
            <consortium name="The Broad Institute Genome Sequencing Center for Infectious Disease"/>
            <person name="Wu L."/>
            <person name="Ma J."/>
        </authorList>
    </citation>
    <scope>NUCLEOTIDE SEQUENCE [LARGE SCALE GENOMIC DNA]</scope>
    <source>
        <strain evidence="4 5">JCM 11117</strain>
    </source>
</reference>
<organism evidence="4 5">
    <name type="scientific">Pseudonocardia zijingensis</name>
    <dbReference type="NCBI Taxonomy" id="153376"/>
    <lineage>
        <taxon>Bacteria</taxon>
        <taxon>Bacillati</taxon>
        <taxon>Actinomycetota</taxon>
        <taxon>Actinomycetes</taxon>
        <taxon>Pseudonocardiales</taxon>
        <taxon>Pseudonocardiaceae</taxon>
        <taxon>Pseudonocardia</taxon>
    </lineage>
</organism>
<keyword evidence="3" id="KW-1133">Transmembrane helix</keyword>
<dbReference type="PANTHER" id="PTHR13806:SF31">
    <property type="entry name" value="FLOTILLIN-LIKE PROTEIN 1-RELATED"/>
    <property type="match status" value="1"/>
</dbReference>
<protein>
    <recommendedName>
        <fullName evidence="6">Membrane protein YqiK</fullName>
    </recommendedName>
</protein>
<keyword evidence="3" id="KW-0812">Transmembrane</keyword>
<evidence type="ECO:0000313" key="5">
    <source>
        <dbReference type="Proteomes" id="UP001499967"/>
    </source>
</evidence>
<dbReference type="EMBL" id="BAAAHP010000033">
    <property type="protein sequence ID" value="GAA0926957.1"/>
    <property type="molecule type" value="Genomic_DNA"/>
</dbReference>
<feature type="coiled-coil region" evidence="2">
    <location>
        <begin position="219"/>
        <end position="281"/>
    </location>
</feature>
<dbReference type="InterPro" id="IPR027705">
    <property type="entry name" value="Flotillin_fam"/>
</dbReference>
<dbReference type="SUPFAM" id="SSF117892">
    <property type="entry name" value="Band 7/SPFH domain"/>
    <property type="match status" value="1"/>
</dbReference>